<feature type="transmembrane region" description="Helical" evidence="9">
    <location>
        <begin position="96"/>
        <end position="114"/>
    </location>
</feature>
<dbReference type="AlphaFoldDB" id="A0A1H3RXC5"/>
<keyword evidence="5" id="KW-0029">Amino-acid transport</keyword>
<dbReference type="GO" id="GO:0005886">
    <property type="term" value="C:plasma membrane"/>
    <property type="evidence" value="ECO:0007669"/>
    <property type="project" value="UniProtKB-SubCell"/>
</dbReference>
<accession>A0A1H3RXC5</accession>
<evidence type="ECO:0000256" key="7">
    <source>
        <dbReference type="ARBA" id="ARBA00023136"/>
    </source>
</evidence>
<dbReference type="InterPro" id="IPR001851">
    <property type="entry name" value="ABC_transp_permease"/>
</dbReference>
<keyword evidence="6 9" id="KW-1133">Transmembrane helix</keyword>
<dbReference type="RefSeq" id="WP_091560382.1">
    <property type="nucleotide sequence ID" value="NZ_FNPH01000009.1"/>
</dbReference>
<evidence type="ECO:0000256" key="2">
    <source>
        <dbReference type="ARBA" id="ARBA00022448"/>
    </source>
</evidence>
<feature type="transmembrane region" description="Helical" evidence="9">
    <location>
        <begin position="191"/>
        <end position="209"/>
    </location>
</feature>
<feature type="transmembrane region" description="Helical" evidence="9">
    <location>
        <begin position="266"/>
        <end position="283"/>
    </location>
</feature>
<evidence type="ECO:0000256" key="9">
    <source>
        <dbReference type="SAM" id="Phobius"/>
    </source>
</evidence>
<keyword evidence="4 9" id="KW-0812">Transmembrane</keyword>
<evidence type="ECO:0000313" key="11">
    <source>
        <dbReference type="Proteomes" id="UP000242415"/>
    </source>
</evidence>
<comment type="similarity">
    <text evidence="8">Belongs to the binding-protein-dependent transport system permease family. LivHM subfamily.</text>
</comment>
<evidence type="ECO:0000313" key="10">
    <source>
        <dbReference type="EMBL" id="SDZ30403.1"/>
    </source>
</evidence>
<dbReference type="STRING" id="405436.SAMN05444365_109159"/>
<dbReference type="InterPro" id="IPR052157">
    <property type="entry name" value="BCAA_transport_permease"/>
</dbReference>
<comment type="subcellular location">
    <subcellularLocation>
        <location evidence="1">Cell membrane</location>
        <topology evidence="1">Multi-pass membrane protein</topology>
    </subcellularLocation>
</comment>
<organism evidence="10 11">
    <name type="scientific">Micromonospora pattaloongensis</name>
    <dbReference type="NCBI Taxonomy" id="405436"/>
    <lineage>
        <taxon>Bacteria</taxon>
        <taxon>Bacillati</taxon>
        <taxon>Actinomycetota</taxon>
        <taxon>Actinomycetes</taxon>
        <taxon>Micromonosporales</taxon>
        <taxon>Micromonosporaceae</taxon>
        <taxon>Micromonospora</taxon>
    </lineage>
</organism>
<name>A0A1H3RXC5_9ACTN</name>
<evidence type="ECO:0000256" key="1">
    <source>
        <dbReference type="ARBA" id="ARBA00004651"/>
    </source>
</evidence>
<sequence>MGDLGQILVGGITTGSLYALFLLGVLIVFQVSKSINFAYGQVGMIAAFSAWFLYSEQGLPVPLALGVGVLLAVIVNSAIDYAAIRRIPEGRPGLDLVVTLGIFLLITAVMQQLIDANAHTFVSLGADSRAELGGVVVSLNDGIVVGLTVTIIVGAYLLLNRTSLGTSLRASAEDAGIAQAAGVNVRALRTATWAAAGVIAAIVAVLVASRLSVDAFYMTPFLIKAFIAGMIGGLDRFWLPLSVAVALGVYESLTVFILGASAGTPAVFLLIIVVLALVPKRFVNERNEVRA</sequence>
<reference evidence="11" key="1">
    <citation type="submission" date="2016-10" db="EMBL/GenBank/DDBJ databases">
        <authorList>
            <person name="Varghese N."/>
            <person name="Submissions S."/>
        </authorList>
    </citation>
    <scope>NUCLEOTIDE SEQUENCE [LARGE SCALE GENOMIC DNA]</scope>
    <source>
        <strain evidence="11">DSM 45245</strain>
    </source>
</reference>
<dbReference type="PANTHER" id="PTHR11795">
    <property type="entry name" value="BRANCHED-CHAIN AMINO ACID TRANSPORT SYSTEM PERMEASE PROTEIN LIVH"/>
    <property type="match status" value="1"/>
</dbReference>
<evidence type="ECO:0000256" key="3">
    <source>
        <dbReference type="ARBA" id="ARBA00022475"/>
    </source>
</evidence>
<protein>
    <submittedName>
        <fullName evidence="10">Branched-chain amino acid transport system permease protein</fullName>
    </submittedName>
</protein>
<evidence type="ECO:0000256" key="6">
    <source>
        <dbReference type="ARBA" id="ARBA00022989"/>
    </source>
</evidence>
<keyword evidence="7 9" id="KW-0472">Membrane</keyword>
<evidence type="ECO:0000256" key="5">
    <source>
        <dbReference type="ARBA" id="ARBA00022970"/>
    </source>
</evidence>
<evidence type="ECO:0000256" key="4">
    <source>
        <dbReference type="ARBA" id="ARBA00022692"/>
    </source>
</evidence>
<proteinExistence type="inferred from homology"/>
<dbReference type="PANTHER" id="PTHR11795:SF450">
    <property type="entry name" value="ABC TRANSPORTER PERMEASE PROTEIN"/>
    <property type="match status" value="1"/>
</dbReference>
<dbReference type="EMBL" id="FNPH01000009">
    <property type="protein sequence ID" value="SDZ30403.1"/>
    <property type="molecule type" value="Genomic_DNA"/>
</dbReference>
<evidence type="ECO:0000256" key="8">
    <source>
        <dbReference type="ARBA" id="ARBA00037998"/>
    </source>
</evidence>
<feature type="transmembrane region" description="Helical" evidence="9">
    <location>
        <begin position="134"/>
        <end position="159"/>
    </location>
</feature>
<dbReference type="GO" id="GO:0006865">
    <property type="term" value="P:amino acid transport"/>
    <property type="evidence" value="ECO:0007669"/>
    <property type="project" value="UniProtKB-KW"/>
</dbReference>
<dbReference type="GO" id="GO:0022857">
    <property type="term" value="F:transmembrane transporter activity"/>
    <property type="evidence" value="ECO:0007669"/>
    <property type="project" value="InterPro"/>
</dbReference>
<gene>
    <name evidence="10" type="ORF">SAMN05444365_109159</name>
</gene>
<feature type="transmembrane region" description="Helical" evidence="9">
    <location>
        <begin position="6"/>
        <end position="29"/>
    </location>
</feature>
<keyword evidence="11" id="KW-1185">Reference proteome</keyword>
<dbReference type="OrthoDB" id="9807115at2"/>
<feature type="transmembrane region" description="Helical" evidence="9">
    <location>
        <begin position="60"/>
        <end position="84"/>
    </location>
</feature>
<dbReference type="CDD" id="cd06582">
    <property type="entry name" value="TM_PBP1_LivH_like"/>
    <property type="match status" value="1"/>
</dbReference>
<keyword evidence="2" id="KW-0813">Transport</keyword>
<dbReference type="Proteomes" id="UP000242415">
    <property type="component" value="Unassembled WGS sequence"/>
</dbReference>
<dbReference type="Pfam" id="PF02653">
    <property type="entry name" value="BPD_transp_2"/>
    <property type="match status" value="1"/>
</dbReference>
<keyword evidence="3" id="KW-1003">Cell membrane</keyword>